<keyword evidence="6" id="KW-1185">Reference proteome</keyword>
<dbReference type="AlphaFoldDB" id="A0A2T0AM01"/>
<comment type="caution">
    <text evidence="5">The sequence shown here is derived from an EMBL/GenBank/DDBJ whole genome shotgun (WGS) entry which is preliminary data.</text>
</comment>
<sequence>MSIRREQFKVYDMTCTSCENRVEKAVTKIQGVTNVKASYSGQFAEVEFDDELCNVKEIKDAIKKAGYATESSKDYRFMGILIIVAIVALLGFNTSGFDMEAKLTNASYAVLFLVGILTSIHCVGMCGGIMLSQSISKVDTNKFQAIKPALLYNLGRVIAYTILGGLIGALGSVFALTITTKAMMQIIAGLFMIMMGFNMAGFSIFRKFNIKLPHGLCKAKNKSGSPFIVGLLNGLMPCGPLQTMQLFALGTGSAVKGAASMFVFAIGTVPLMLTFGAISGILSKGYTKKILKFSGVLIITLGFIMGNRGFALFGININPVTALASTVRGLIGGNSSGVGGANVAKAVIQDGVQVINMTANNNGYTPNAFYVQKGIPVKWIIDGTELNSCNNAIVIPDLDREIKIKRGENVIEFTPDEAKDINFSCWMGMIRGVVKVVDNLDSVDTSKADPSLPPASTGPSCCATPIDDGTEYPPSIYGEDITKAPTAALVGKAEVSEEYQSAKFKGIGYELQPLIVVTGSSTKTKLTFDLSAFDNVEGEYIIIDGTTGDEVASFTGVKGINEVEFSPSKAGGYAIIKDDFILGIIEVVDNLETTDVEQVRDKYIK</sequence>
<feature type="transmembrane region" description="Helical" evidence="3">
    <location>
        <begin position="294"/>
        <end position="315"/>
    </location>
</feature>
<proteinExistence type="predicted"/>
<name>A0A2T0AM01_9CLOT</name>
<feature type="transmembrane region" description="Helical" evidence="3">
    <location>
        <begin position="77"/>
        <end position="96"/>
    </location>
</feature>
<dbReference type="EMBL" id="PVXN01000061">
    <property type="protein sequence ID" value="PRR69777.1"/>
    <property type="molecule type" value="Genomic_DNA"/>
</dbReference>
<dbReference type="Pfam" id="PF00403">
    <property type="entry name" value="HMA"/>
    <property type="match status" value="1"/>
</dbReference>
<dbReference type="InterPro" id="IPR006121">
    <property type="entry name" value="HMA_dom"/>
</dbReference>
<evidence type="ECO:0000313" key="5">
    <source>
        <dbReference type="EMBL" id="PRR69777.1"/>
    </source>
</evidence>
<dbReference type="Pfam" id="PF13386">
    <property type="entry name" value="DsbD_2"/>
    <property type="match status" value="1"/>
</dbReference>
<dbReference type="InterPro" id="IPR017969">
    <property type="entry name" value="Heavy-metal-associated_CS"/>
</dbReference>
<dbReference type="PROSITE" id="PS01047">
    <property type="entry name" value="HMA_1"/>
    <property type="match status" value="1"/>
</dbReference>
<protein>
    <submittedName>
        <fullName evidence="5">Copper-exporting P-type ATPase A</fullName>
        <ecNumber evidence="5">3.6.3.54</ecNumber>
    </submittedName>
</protein>
<evidence type="ECO:0000313" key="6">
    <source>
        <dbReference type="Proteomes" id="UP000239614"/>
    </source>
</evidence>
<evidence type="ECO:0000259" key="4">
    <source>
        <dbReference type="PROSITE" id="PS50846"/>
    </source>
</evidence>
<dbReference type="CDD" id="cd00371">
    <property type="entry name" value="HMA"/>
    <property type="match status" value="1"/>
</dbReference>
<feature type="domain" description="HMA" evidence="4">
    <location>
        <begin position="4"/>
        <end position="70"/>
    </location>
</feature>
<reference evidence="5 6" key="1">
    <citation type="submission" date="2018-03" db="EMBL/GenBank/DDBJ databases">
        <title>Genome sequence of Clostridium thermopalmarium DSM 5974.</title>
        <authorList>
            <person name="Poehlein A."/>
            <person name="Daniel R."/>
        </authorList>
    </citation>
    <scope>NUCLEOTIDE SEQUENCE [LARGE SCALE GENOMIC DNA]</scope>
    <source>
        <strain evidence="5 6">DSM 5974</strain>
    </source>
</reference>
<keyword evidence="1" id="KW-0479">Metal-binding</keyword>
<evidence type="ECO:0000256" key="1">
    <source>
        <dbReference type="ARBA" id="ARBA00022723"/>
    </source>
</evidence>
<feature type="transmembrane region" description="Helical" evidence="3">
    <location>
        <begin position="226"/>
        <end position="249"/>
    </location>
</feature>
<keyword evidence="5" id="KW-0378">Hydrolase</keyword>
<dbReference type="PANTHER" id="PTHR42208">
    <property type="entry name" value="HEAVY METAL TRANSPORTER-RELATED"/>
    <property type="match status" value="1"/>
</dbReference>
<dbReference type="PANTHER" id="PTHR42208:SF1">
    <property type="entry name" value="HEAVY METAL TRANSPORTER"/>
    <property type="match status" value="1"/>
</dbReference>
<accession>A0A2T0AM01</accession>
<feature type="region of interest" description="Disordered" evidence="2">
    <location>
        <begin position="445"/>
        <end position="464"/>
    </location>
</feature>
<dbReference type="Gene3D" id="3.30.70.100">
    <property type="match status" value="1"/>
</dbReference>
<feature type="transmembrane region" description="Helical" evidence="3">
    <location>
        <begin position="108"/>
        <end position="131"/>
    </location>
</feature>
<keyword evidence="3" id="KW-0812">Transmembrane</keyword>
<evidence type="ECO:0000256" key="2">
    <source>
        <dbReference type="SAM" id="MobiDB-lite"/>
    </source>
</evidence>
<dbReference type="SUPFAM" id="SSF55008">
    <property type="entry name" value="HMA, heavy metal-associated domain"/>
    <property type="match status" value="1"/>
</dbReference>
<dbReference type="Gene3D" id="2.60.40.420">
    <property type="entry name" value="Cupredoxins - blue copper proteins"/>
    <property type="match status" value="1"/>
</dbReference>
<dbReference type="OrthoDB" id="9800141at2"/>
<organism evidence="5 6">
    <name type="scientific">Clostridium thermopalmarium DSM 5974</name>
    <dbReference type="NCBI Taxonomy" id="1121340"/>
    <lineage>
        <taxon>Bacteria</taxon>
        <taxon>Bacillati</taxon>
        <taxon>Bacillota</taxon>
        <taxon>Clostridia</taxon>
        <taxon>Eubacteriales</taxon>
        <taxon>Clostridiaceae</taxon>
        <taxon>Clostridium</taxon>
    </lineage>
</organism>
<dbReference type="SUPFAM" id="SSF49503">
    <property type="entry name" value="Cupredoxins"/>
    <property type="match status" value="1"/>
</dbReference>
<dbReference type="PROSITE" id="PS50846">
    <property type="entry name" value="HMA_2"/>
    <property type="match status" value="1"/>
</dbReference>
<dbReference type="InterPro" id="IPR039447">
    <property type="entry name" value="UreH-like_TM_dom"/>
</dbReference>
<dbReference type="GO" id="GO:0046872">
    <property type="term" value="F:metal ion binding"/>
    <property type="evidence" value="ECO:0007669"/>
    <property type="project" value="UniProtKB-KW"/>
</dbReference>
<dbReference type="InterPro" id="IPR008972">
    <property type="entry name" value="Cupredoxin"/>
</dbReference>
<dbReference type="InterPro" id="IPR036163">
    <property type="entry name" value="HMA_dom_sf"/>
</dbReference>
<feature type="transmembrane region" description="Helical" evidence="3">
    <location>
        <begin position="182"/>
        <end position="205"/>
    </location>
</feature>
<keyword evidence="3" id="KW-1133">Transmembrane helix</keyword>
<dbReference type="Proteomes" id="UP000239614">
    <property type="component" value="Unassembled WGS sequence"/>
</dbReference>
<feature type="transmembrane region" description="Helical" evidence="3">
    <location>
        <begin position="151"/>
        <end position="176"/>
    </location>
</feature>
<dbReference type="EC" id="3.6.3.54" evidence="5"/>
<dbReference type="GO" id="GO:0016787">
    <property type="term" value="F:hydrolase activity"/>
    <property type="evidence" value="ECO:0007669"/>
    <property type="project" value="UniProtKB-KW"/>
</dbReference>
<feature type="transmembrane region" description="Helical" evidence="3">
    <location>
        <begin position="261"/>
        <end position="282"/>
    </location>
</feature>
<keyword evidence="3" id="KW-0472">Membrane</keyword>
<evidence type="ECO:0000256" key="3">
    <source>
        <dbReference type="SAM" id="Phobius"/>
    </source>
</evidence>
<dbReference type="RefSeq" id="WP_106024720.1">
    <property type="nucleotide sequence ID" value="NZ_PVXN01000061.1"/>
</dbReference>
<gene>
    <name evidence="5" type="primary">copA_4</name>
    <name evidence="5" type="ORF">CPAL_24210</name>
</gene>